<dbReference type="InterPro" id="IPR024047">
    <property type="entry name" value="MM3350-like_sf"/>
</dbReference>
<keyword evidence="2" id="KW-1185">Reference proteome</keyword>
<protein>
    <submittedName>
        <fullName evidence="1">Uncharacterized protein</fullName>
    </submittedName>
</protein>
<proteinExistence type="predicted"/>
<accession>A0A8H7V567</accession>
<evidence type="ECO:0000313" key="2">
    <source>
        <dbReference type="Proteomes" id="UP000603453"/>
    </source>
</evidence>
<evidence type="ECO:0000313" key="1">
    <source>
        <dbReference type="EMBL" id="KAG2210561.1"/>
    </source>
</evidence>
<dbReference type="OrthoDB" id="2276807at2759"/>
<dbReference type="SUPFAM" id="SSF159941">
    <property type="entry name" value="MM3350-like"/>
    <property type="match status" value="1"/>
</dbReference>
<reference evidence="1" key="1">
    <citation type="submission" date="2020-12" db="EMBL/GenBank/DDBJ databases">
        <title>Metabolic potential, ecology and presence of endohyphal bacteria is reflected in genomic diversity of Mucoromycotina.</title>
        <authorList>
            <person name="Muszewska A."/>
            <person name="Okrasinska A."/>
            <person name="Steczkiewicz K."/>
            <person name="Drgas O."/>
            <person name="Orlowska M."/>
            <person name="Perlinska-Lenart U."/>
            <person name="Aleksandrzak-Piekarczyk T."/>
            <person name="Szatraj K."/>
            <person name="Zielenkiewicz U."/>
            <person name="Pilsyk S."/>
            <person name="Malc E."/>
            <person name="Mieczkowski P."/>
            <person name="Kruszewska J.S."/>
            <person name="Biernat P."/>
            <person name="Pawlowska J."/>
        </authorList>
    </citation>
    <scope>NUCLEOTIDE SEQUENCE</scope>
    <source>
        <strain evidence="1">WA0000017839</strain>
    </source>
</reference>
<dbReference type="AlphaFoldDB" id="A0A8H7V567"/>
<comment type="caution">
    <text evidence="1">The sequence shown here is derived from an EMBL/GenBank/DDBJ whole genome shotgun (WGS) entry which is preliminary data.</text>
</comment>
<sequence length="106" mass="12010">MGTNTLTFKSILIHAALEGCTRDILLTSTMTLYQLHKFILIAFGLNESGVEYHNFNLIKQLDPVETSYEIIDDQEVDGFITPVAPGVYIGKTKTKIFHIYRSNDKQ</sequence>
<name>A0A8H7V567_9FUNG</name>
<dbReference type="EMBL" id="JAEPRD010000011">
    <property type="protein sequence ID" value="KAG2210561.1"/>
    <property type="molecule type" value="Genomic_DNA"/>
</dbReference>
<dbReference type="Gene3D" id="3.10.290.30">
    <property type="entry name" value="MM3350-like"/>
    <property type="match status" value="1"/>
</dbReference>
<dbReference type="Proteomes" id="UP000603453">
    <property type="component" value="Unassembled WGS sequence"/>
</dbReference>
<organism evidence="1 2">
    <name type="scientific">Mucor saturninus</name>
    <dbReference type="NCBI Taxonomy" id="64648"/>
    <lineage>
        <taxon>Eukaryota</taxon>
        <taxon>Fungi</taxon>
        <taxon>Fungi incertae sedis</taxon>
        <taxon>Mucoromycota</taxon>
        <taxon>Mucoromycotina</taxon>
        <taxon>Mucoromycetes</taxon>
        <taxon>Mucorales</taxon>
        <taxon>Mucorineae</taxon>
        <taxon>Mucoraceae</taxon>
        <taxon>Mucor</taxon>
    </lineage>
</organism>
<gene>
    <name evidence="1" type="ORF">INT47_002503</name>
</gene>